<evidence type="ECO:0000313" key="4">
    <source>
        <dbReference type="Proteomes" id="UP001497525"/>
    </source>
</evidence>
<dbReference type="InterPro" id="IPR012677">
    <property type="entry name" value="Nucleotide-bd_a/b_plait_sf"/>
</dbReference>
<organism evidence="3 4">
    <name type="scientific">Calicophoron daubneyi</name>
    <name type="common">Rumen fluke</name>
    <name type="synonym">Paramphistomum daubneyi</name>
    <dbReference type="NCBI Taxonomy" id="300641"/>
    <lineage>
        <taxon>Eukaryota</taxon>
        <taxon>Metazoa</taxon>
        <taxon>Spiralia</taxon>
        <taxon>Lophotrochozoa</taxon>
        <taxon>Platyhelminthes</taxon>
        <taxon>Trematoda</taxon>
        <taxon>Digenea</taxon>
        <taxon>Plagiorchiida</taxon>
        <taxon>Pronocephalata</taxon>
        <taxon>Paramphistomoidea</taxon>
        <taxon>Paramphistomidae</taxon>
        <taxon>Calicophoron</taxon>
    </lineage>
</organism>
<feature type="domain" description="RRM" evidence="2">
    <location>
        <begin position="90"/>
        <end position="160"/>
    </location>
</feature>
<evidence type="ECO:0000256" key="1">
    <source>
        <dbReference type="SAM" id="MobiDB-lite"/>
    </source>
</evidence>
<dbReference type="SMART" id="SM00360">
    <property type="entry name" value="RRM"/>
    <property type="match status" value="3"/>
</dbReference>
<dbReference type="CDD" id="cd00590">
    <property type="entry name" value="RRM_SF"/>
    <property type="match status" value="2"/>
</dbReference>
<dbReference type="GO" id="GO:0003723">
    <property type="term" value="F:RNA binding"/>
    <property type="evidence" value="ECO:0007669"/>
    <property type="project" value="InterPro"/>
</dbReference>
<proteinExistence type="predicted"/>
<evidence type="ECO:0000313" key="3">
    <source>
        <dbReference type="EMBL" id="CAL5139249.1"/>
    </source>
</evidence>
<dbReference type="Proteomes" id="UP001497525">
    <property type="component" value="Unassembled WGS sequence"/>
</dbReference>
<protein>
    <recommendedName>
        <fullName evidence="2">RRM domain-containing protein</fullName>
    </recommendedName>
</protein>
<feature type="compositionally biased region" description="Basic residues" evidence="1">
    <location>
        <begin position="369"/>
        <end position="384"/>
    </location>
</feature>
<gene>
    <name evidence="3" type="ORF">CDAUBV1_LOCUS14282</name>
</gene>
<dbReference type="Gene3D" id="3.30.70.330">
    <property type="match status" value="2"/>
</dbReference>
<accession>A0AAV2TSN0</accession>
<feature type="domain" description="RRM" evidence="2">
    <location>
        <begin position="263"/>
        <end position="326"/>
    </location>
</feature>
<comment type="caution">
    <text evidence="3">The sequence shown here is derived from an EMBL/GenBank/DDBJ whole genome shotgun (WGS) entry which is preliminary data.</text>
</comment>
<feature type="compositionally biased region" description="Basic and acidic residues" evidence="1">
    <location>
        <begin position="385"/>
        <end position="395"/>
    </location>
</feature>
<name>A0AAV2TSN0_CALDB</name>
<dbReference type="InterPro" id="IPR035979">
    <property type="entry name" value="RBD_domain_sf"/>
</dbReference>
<dbReference type="InterPro" id="IPR000504">
    <property type="entry name" value="RRM_dom"/>
</dbReference>
<feature type="domain" description="RRM" evidence="2">
    <location>
        <begin position="176"/>
        <end position="248"/>
    </location>
</feature>
<feature type="region of interest" description="Disordered" evidence="1">
    <location>
        <begin position="18"/>
        <end position="65"/>
    </location>
</feature>
<dbReference type="EMBL" id="CAXLJL010000600">
    <property type="protein sequence ID" value="CAL5139249.1"/>
    <property type="molecule type" value="Genomic_DNA"/>
</dbReference>
<evidence type="ECO:0000259" key="2">
    <source>
        <dbReference type="SMART" id="SM00360"/>
    </source>
</evidence>
<dbReference type="SUPFAM" id="SSF54928">
    <property type="entry name" value="RNA-binding domain, RBD"/>
    <property type="match status" value="2"/>
</dbReference>
<sequence length="414" mass="46501">MHTSHAITEDELHGLLDYKSLSSVPSGKARKRKLTKEHESPRSKRSRVVATNPPDSGKSCDISDPLKVPELDPGIQAEIEKRIAHRNNCTLCVFGVPFDATETTIEELAPDAEAVRISWDPKKQKCSGVVYLEFKSPEAVDLNKQRIHNMSFHNRTLRAKTGKFWPVDCSLYDCKMLVLRGLHWKTLTGEIARRFPSAVSIKLISDHRVPSKKRPGSAQIAFSTEKDAILAFDTRQGCLIRKKRISVMWRLNRKTVLEVPKKCLFVCGLKQSVTEADVQSVFPQASTIHMHGNGEATLEYDLEEDCILDRKNARGVRLYGRKLRVLFTRPNSAERPVGSDAVVSKFVTKSKASESGVPKNNERNVALTRKGKHSVHNRSKKVSAKPRDTKTEKVDKKKKRKDKKASSLASELSS</sequence>
<feature type="region of interest" description="Disordered" evidence="1">
    <location>
        <begin position="348"/>
        <end position="414"/>
    </location>
</feature>
<dbReference type="AlphaFoldDB" id="A0AAV2TSN0"/>
<reference evidence="3" key="1">
    <citation type="submission" date="2024-06" db="EMBL/GenBank/DDBJ databases">
        <authorList>
            <person name="Liu X."/>
            <person name="Lenzi L."/>
            <person name="Haldenby T S."/>
            <person name="Uol C."/>
        </authorList>
    </citation>
    <scope>NUCLEOTIDE SEQUENCE</scope>
</reference>